<name>A0A927F6C2_9BACT</name>
<keyword evidence="2" id="KW-0732">Signal</keyword>
<evidence type="ECO:0000256" key="1">
    <source>
        <dbReference type="ARBA" id="ARBA00022801"/>
    </source>
</evidence>
<accession>A0A927F6C2</accession>
<reference evidence="3" key="1">
    <citation type="submission" date="2020-09" db="EMBL/GenBank/DDBJ databases">
        <title>Pelagicoccus enzymogenes sp. nov. with an EPS production, isolated from marine sediment.</title>
        <authorList>
            <person name="Feng X."/>
        </authorList>
    </citation>
    <scope>NUCLEOTIDE SEQUENCE</scope>
    <source>
        <strain evidence="3">NFK12</strain>
    </source>
</reference>
<dbReference type="InterPro" id="IPR007466">
    <property type="entry name" value="Peptidyl-Arg-deiminase_porph"/>
</dbReference>
<feature type="chain" id="PRO_5037092792" evidence="2">
    <location>
        <begin position="26"/>
        <end position="521"/>
    </location>
</feature>
<gene>
    <name evidence="3" type="ORF">IEN85_04855</name>
</gene>
<dbReference type="EMBL" id="JACYFG010000006">
    <property type="protein sequence ID" value="MBD5778810.1"/>
    <property type="molecule type" value="Genomic_DNA"/>
</dbReference>
<dbReference type="Gene3D" id="3.75.10.10">
    <property type="entry name" value="L-arginine/glycine Amidinotransferase, Chain A"/>
    <property type="match status" value="1"/>
</dbReference>
<protein>
    <submittedName>
        <fullName evidence="3">Agmatine deiminase family protein</fullName>
    </submittedName>
</protein>
<dbReference type="Pfam" id="PF04371">
    <property type="entry name" value="PAD_porph"/>
    <property type="match status" value="1"/>
</dbReference>
<evidence type="ECO:0000256" key="2">
    <source>
        <dbReference type="SAM" id="SignalP"/>
    </source>
</evidence>
<dbReference type="GO" id="GO:0004668">
    <property type="term" value="F:protein-arginine deiminase activity"/>
    <property type="evidence" value="ECO:0007669"/>
    <property type="project" value="InterPro"/>
</dbReference>
<evidence type="ECO:0000313" key="3">
    <source>
        <dbReference type="EMBL" id="MBD5778810.1"/>
    </source>
</evidence>
<proteinExistence type="predicted"/>
<keyword evidence="4" id="KW-1185">Reference proteome</keyword>
<dbReference type="SUPFAM" id="SSF55909">
    <property type="entry name" value="Pentein"/>
    <property type="match status" value="1"/>
</dbReference>
<dbReference type="RefSeq" id="WP_191615938.1">
    <property type="nucleotide sequence ID" value="NZ_JACYFG010000006.1"/>
</dbReference>
<dbReference type="Proteomes" id="UP000622317">
    <property type="component" value="Unassembled WGS sequence"/>
</dbReference>
<keyword evidence="1" id="KW-0378">Hydrolase</keyword>
<dbReference type="AlphaFoldDB" id="A0A927F6C2"/>
<evidence type="ECO:0000313" key="4">
    <source>
        <dbReference type="Proteomes" id="UP000622317"/>
    </source>
</evidence>
<comment type="caution">
    <text evidence="3">The sequence shown here is derived from an EMBL/GenBank/DDBJ whole genome shotgun (WGS) entry which is preliminary data.</text>
</comment>
<sequence length="521" mass="56957">MGRITTFVRILCVGAATMSAVPSHALPSAPEASSPSTPPFDESLIWQTVEAAPVGFFSAMTLPTRPVPLDRAVTDSQEAAAILLNLSIQECLSDPELLLCYKNLISTLAPYVPVLLGYDDSETRDLERARIALGIDETSSIGDSVAFVESRSKSYWIRDYGPIFAIGKDGKLIVVDPIFGNWEQEFRSFAEDDEYAQATTDYVVFKKRDRKSDLTPLVLTSYFRREMGIRSETSRPPLLLLGGNYLPNGSDLALVSEDTILANGGLRNRTEQVIRAYLGSQQIVFLESVPHPLESRLDSQVSFLDARTVLVASPPASSPQSSSAAKFLTRQLGEVYRANLNALGNGSLGIEIRSIPSLPLREATLEEALQAIRESVKQSLNASADTNEQTVQQLEKLAGKPIDLDSLEGLATATALVLQRNLEPLVEEFRIDSMYQRTFTNGLCLNLGAGRLLQLLPRYTAAPGERGAAIQEIEKRVEAEYLNTAPHCEIVWIEADALASRGGSLRRAAMIVPKVQISNTE</sequence>
<feature type="signal peptide" evidence="2">
    <location>
        <begin position="1"/>
        <end position="25"/>
    </location>
</feature>
<organism evidence="3 4">
    <name type="scientific">Pelagicoccus enzymogenes</name>
    <dbReference type="NCBI Taxonomy" id="2773457"/>
    <lineage>
        <taxon>Bacteria</taxon>
        <taxon>Pseudomonadati</taxon>
        <taxon>Verrucomicrobiota</taxon>
        <taxon>Opitutia</taxon>
        <taxon>Puniceicoccales</taxon>
        <taxon>Pelagicoccaceae</taxon>
        <taxon>Pelagicoccus</taxon>
    </lineage>
</organism>
<dbReference type="GO" id="GO:0009446">
    <property type="term" value="P:putrescine biosynthetic process"/>
    <property type="evidence" value="ECO:0007669"/>
    <property type="project" value="InterPro"/>
</dbReference>